<feature type="region of interest" description="Disordered" evidence="8">
    <location>
        <begin position="169"/>
        <end position="199"/>
    </location>
</feature>
<evidence type="ECO:0000256" key="7">
    <source>
        <dbReference type="ARBA" id="ARBA00038532"/>
    </source>
</evidence>
<dbReference type="GO" id="GO:0051016">
    <property type="term" value="P:barbed-end actin filament capping"/>
    <property type="evidence" value="ECO:0007669"/>
    <property type="project" value="TreeGrafter"/>
</dbReference>
<evidence type="ECO:0000259" key="9">
    <source>
        <dbReference type="PROSITE" id="PS51263"/>
    </source>
</evidence>
<dbReference type="STRING" id="526221.C9SDA5"/>
<feature type="compositionally biased region" description="Basic and acidic residues" evidence="8">
    <location>
        <begin position="14"/>
        <end position="29"/>
    </location>
</feature>
<accession>C9SDA5</accession>
<evidence type="ECO:0000256" key="3">
    <source>
        <dbReference type="ARBA" id="ARBA00022490"/>
    </source>
</evidence>
<dbReference type="GeneID" id="9535426"/>
<keyword evidence="6" id="KW-0206">Cytoskeleton</keyword>
<dbReference type="InterPro" id="IPR028458">
    <property type="entry name" value="Twinfilin"/>
</dbReference>
<evidence type="ECO:0000256" key="2">
    <source>
        <dbReference type="ARBA" id="ARBA00009557"/>
    </source>
</evidence>
<dbReference type="KEGG" id="val:VDBG_02516"/>
<dbReference type="RefSeq" id="XP_003006377.1">
    <property type="nucleotide sequence ID" value="XM_003006331.1"/>
</dbReference>
<feature type="region of interest" description="Disordered" evidence="8">
    <location>
        <begin position="1"/>
        <end position="29"/>
    </location>
</feature>
<evidence type="ECO:0000256" key="1">
    <source>
        <dbReference type="ARBA" id="ARBA00004245"/>
    </source>
</evidence>
<dbReference type="OMA" id="EFYNAHQ"/>
<organism evidence="11">
    <name type="scientific">Verticillium alfalfae (strain VaMs.102 / ATCC MYA-4576 / FGSC 10136)</name>
    <name type="common">Verticillium wilt of alfalfa</name>
    <name type="synonym">Verticillium albo-atrum</name>
    <dbReference type="NCBI Taxonomy" id="526221"/>
    <lineage>
        <taxon>Eukaryota</taxon>
        <taxon>Fungi</taxon>
        <taxon>Dikarya</taxon>
        <taxon>Ascomycota</taxon>
        <taxon>Pezizomycotina</taxon>
        <taxon>Sordariomycetes</taxon>
        <taxon>Hypocreomycetidae</taxon>
        <taxon>Glomerellales</taxon>
        <taxon>Plectosphaerellaceae</taxon>
        <taxon>Verticillium</taxon>
    </lineage>
</organism>
<name>C9SDA5_VERA1</name>
<keyword evidence="5" id="KW-0009">Actin-binding</keyword>
<keyword evidence="11" id="KW-1185">Reference proteome</keyword>
<gene>
    <name evidence="10" type="ORF">VDBG_02516</name>
</gene>
<dbReference type="OrthoDB" id="10006997at2759"/>
<dbReference type="Gene3D" id="3.40.20.10">
    <property type="entry name" value="Severin"/>
    <property type="match status" value="1"/>
</dbReference>
<dbReference type="GO" id="GO:0005737">
    <property type="term" value="C:cytoplasm"/>
    <property type="evidence" value="ECO:0007669"/>
    <property type="project" value="TreeGrafter"/>
</dbReference>
<comment type="subcellular location">
    <subcellularLocation>
        <location evidence="1">Cytoplasm</location>
        <location evidence="1">Cytoskeleton</location>
    </subcellularLocation>
</comment>
<dbReference type="Proteomes" id="UP000008698">
    <property type="component" value="Unassembled WGS sequence"/>
</dbReference>
<dbReference type="EMBL" id="DS985216">
    <property type="protein sequence ID" value="EEY16407.1"/>
    <property type="molecule type" value="Genomic_DNA"/>
</dbReference>
<dbReference type="HOGENOM" id="CLU_1373146_0_0_1"/>
<evidence type="ECO:0000256" key="8">
    <source>
        <dbReference type="SAM" id="MobiDB-lite"/>
    </source>
</evidence>
<protein>
    <recommendedName>
        <fullName evidence="9">ADF-H domain-containing protein</fullName>
    </recommendedName>
</protein>
<dbReference type="PANTHER" id="PTHR13759">
    <property type="entry name" value="TWINFILIN"/>
    <property type="match status" value="1"/>
</dbReference>
<keyword evidence="3" id="KW-0963">Cytoplasm</keyword>
<dbReference type="GO" id="GO:0030042">
    <property type="term" value="P:actin filament depolymerization"/>
    <property type="evidence" value="ECO:0007669"/>
    <property type="project" value="TreeGrafter"/>
</dbReference>
<dbReference type="GO" id="GO:0005884">
    <property type="term" value="C:actin filament"/>
    <property type="evidence" value="ECO:0007669"/>
    <property type="project" value="TreeGrafter"/>
</dbReference>
<dbReference type="eggNOG" id="KOG1747">
    <property type="taxonomic scope" value="Eukaryota"/>
</dbReference>
<feature type="compositionally biased region" description="Acidic residues" evidence="8">
    <location>
        <begin position="1"/>
        <end position="11"/>
    </location>
</feature>
<keyword evidence="4" id="KW-0677">Repeat</keyword>
<evidence type="ECO:0000256" key="6">
    <source>
        <dbReference type="ARBA" id="ARBA00023212"/>
    </source>
</evidence>
<evidence type="ECO:0000256" key="5">
    <source>
        <dbReference type="ARBA" id="ARBA00023203"/>
    </source>
</evidence>
<dbReference type="AlphaFoldDB" id="C9SDA5"/>
<proteinExistence type="inferred from homology"/>
<dbReference type="SUPFAM" id="SSF55753">
    <property type="entry name" value="Actin depolymerizing proteins"/>
    <property type="match status" value="1"/>
</dbReference>
<comment type="similarity">
    <text evidence="2">Belongs to the actin-binding proteins ADF family. Twinfilin subfamily.</text>
</comment>
<feature type="domain" description="ADF-H" evidence="9">
    <location>
        <begin position="36"/>
        <end position="182"/>
    </location>
</feature>
<evidence type="ECO:0000256" key="4">
    <source>
        <dbReference type="ARBA" id="ARBA00022737"/>
    </source>
</evidence>
<sequence>MDAPLTEEEQSLGEVKRAEQEAGRGTGAREIHLSQKMKLPMPDDAIAAMRAVGQHNGRVLTMLKVNPDTESVELVPSTESPTSIAELSQAISTTEPRFSIFRYTHTHNGAETSPVLFFYTCPANSSSARPGHKAIKDRMLCPLMKRAVLAIASSEAGLELAKKYEVEEPTEITEESVLSDLHPRVEARQAFSRPKRPGR</sequence>
<evidence type="ECO:0000313" key="11">
    <source>
        <dbReference type="Proteomes" id="UP000008698"/>
    </source>
</evidence>
<dbReference type="InterPro" id="IPR029006">
    <property type="entry name" value="ADF-H/Gelsolin-like_dom_sf"/>
</dbReference>
<dbReference type="PANTHER" id="PTHR13759:SF1">
    <property type="entry name" value="TWINFILIN"/>
    <property type="match status" value="1"/>
</dbReference>
<dbReference type="GO" id="GO:0051015">
    <property type="term" value="F:actin filament binding"/>
    <property type="evidence" value="ECO:0007669"/>
    <property type="project" value="TreeGrafter"/>
</dbReference>
<dbReference type="GO" id="GO:0003785">
    <property type="term" value="F:actin monomer binding"/>
    <property type="evidence" value="ECO:0007669"/>
    <property type="project" value="TreeGrafter"/>
</dbReference>
<dbReference type="PROSITE" id="PS51263">
    <property type="entry name" value="ADF_H"/>
    <property type="match status" value="1"/>
</dbReference>
<dbReference type="InterPro" id="IPR002108">
    <property type="entry name" value="ADF-H"/>
</dbReference>
<comment type="subunit">
    <text evidence="7">Interacts with G-actin; ADP-actin form.</text>
</comment>
<dbReference type="Pfam" id="PF00241">
    <property type="entry name" value="Cofilin_ADF"/>
    <property type="match status" value="1"/>
</dbReference>
<evidence type="ECO:0000313" key="10">
    <source>
        <dbReference type="EMBL" id="EEY16407.1"/>
    </source>
</evidence>
<reference evidence="11" key="1">
    <citation type="journal article" date="2011" name="PLoS Pathog.">
        <title>Comparative genomics yields insights into niche adaptation of plant vascular wilt pathogens.</title>
        <authorList>
            <person name="Klosterman S.J."/>
            <person name="Subbarao K.V."/>
            <person name="Kang S."/>
            <person name="Veronese P."/>
            <person name="Gold S.E."/>
            <person name="Thomma B.P.H.J."/>
            <person name="Chen Z."/>
            <person name="Henrissat B."/>
            <person name="Lee Y.-H."/>
            <person name="Park J."/>
            <person name="Garcia-Pedrajas M.D."/>
            <person name="Barbara D.J."/>
            <person name="Anchieta A."/>
            <person name="de Jonge R."/>
            <person name="Santhanam P."/>
            <person name="Maruthachalam K."/>
            <person name="Atallah Z."/>
            <person name="Amyotte S.G."/>
            <person name="Paz Z."/>
            <person name="Inderbitzin P."/>
            <person name="Hayes R.J."/>
            <person name="Heiman D.I."/>
            <person name="Young S."/>
            <person name="Zeng Q."/>
            <person name="Engels R."/>
            <person name="Galagan J."/>
            <person name="Cuomo C.A."/>
            <person name="Dobinson K.F."/>
            <person name="Ma L.-J."/>
        </authorList>
    </citation>
    <scope>NUCLEOTIDE SEQUENCE [LARGE SCALE GENOMIC DNA]</scope>
    <source>
        <strain evidence="11">VaMs.102 / ATCC MYA-4576 / FGSC 10136</strain>
    </source>
</reference>